<reference evidence="1 2" key="1">
    <citation type="submission" date="2023-05" db="EMBL/GenBank/DDBJ databases">
        <title>Genomic insight into Chryseobacterium sp. wdc7 isolated forest soil (Gotjawal).</title>
        <authorList>
            <person name="Park S.-J."/>
        </authorList>
    </citation>
    <scope>NUCLEOTIDE SEQUENCE [LARGE SCALE GENOMIC DNA]</scope>
    <source>
        <strain evidence="2">wdc7</strain>
    </source>
</reference>
<name>A0ABY8RD26_9FLAO</name>
<dbReference type="EMBL" id="CP124855">
    <property type="protein sequence ID" value="WHF51875.1"/>
    <property type="molecule type" value="Genomic_DNA"/>
</dbReference>
<evidence type="ECO:0000313" key="2">
    <source>
        <dbReference type="Proteomes" id="UP001241656"/>
    </source>
</evidence>
<protein>
    <submittedName>
        <fullName evidence="1">Uncharacterized protein</fullName>
    </submittedName>
</protein>
<accession>A0ABY8RD26</accession>
<dbReference type="Proteomes" id="UP001241656">
    <property type="component" value="Chromosome"/>
</dbReference>
<organism evidence="1 2">
    <name type="scientific">Chryseobacterium gotjawalense</name>
    <dbReference type="NCBI Taxonomy" id="3042315"/>
    <lineage>
        <taxon>Bacteria</taxon>
        <taxon>Pseudomonadati</taxon>
        <taxon>Bacteroidota</taxon>
        <taxon>Flavobacteriia</taxon>
        <taxon>Flavobacteriales</taxon>
        <taxon>Weeksellaceae</taxon>
        <taxon>Chryseobacterium group</taxon>
        <taxon>Chryseobacterium</taxon>
    </lineage>
</organism>
<gene>
    <name evidence="1" type="ORF">QGN23_01025</name>
</gene>
<sequence length="201" mass="23197">MHTKSSLIDSLLRLTNNLLVELNSSVFHKKGQFSNPEKIKLEIVLSERELKLKNGYLPNGDNDNKKFADILNEWFADEKIFIDEVIPLLKALTPQHETKTKANNLAEIITHPNSTYIVESVKIQYKNIQGKRLKLLLTAIQELNLLPKERIAKKFHDYCKTEFNWNIASCTAMNDYVFNDVTDKDEVAEMKVFISNLTNTQ</sequence>
<dbReference type="RefSeq" id="WP_282905192.1">
    <property type="nucleotide sequence ID" value="NZ_CP124855.1"/>
</dbReference>
<proteinExistence type="predicted"/>
<evidence type="ECO:0000313" key="1">
    <source>
        <dbReference type="EMBL" id="WHF51875.1"/>
    </source>
</evidence>
<keyword evidence="2" id="KW-1185">Reference proteome</keyword>